<reference evidence="2 3" key="1">
    <citation type="submission" date="2019-07" db="EMBL/GenBank/DDBJ databases">
        <title>Whole genome shotgun sequence of Cellulomonas persica NBRC 101101.</title>
        <authorList>
            <person name="Hosoyama A."/>
            <person name="Uohara A."/>
            <person name="Ohji S."/>
            <person name="Ichikawa N."/>
        </authorList>
    </citation>
    <scope>NUCLEOTIDE SEQUENCE [LARGE SCALE GENOMIC DNA]</scope>
    <source>
        <strain evidence="2 3">NBRC 101101</strain>
    </source>
</reference>
<feature type="transmembrane region" description="Helical" evidence="1">
    <location>
        <begin position="158"/>
        <end position="178"/>
    </location>
</feature>
<proteinExistence type="predicted"/>
<name>A0A510UT44_9CELL</name>
<dbReference type="AlphaFoldDB" id="A0A510UT44"/>
<keyword evidence="1" id="KW-1133">Transmembrane helix</keyword>
<evidence type="ECO:0008006" key="4">
    <source>
        <dbReference type="Google" id="ProtNLM"/>
    </source>
</evidence>
<protein>
    <recommendedName>
        <fullName evidence="4">DUF1129 domain-containing protein</fullName>
    </recommendedName>
</protein>
<feature type="transmembrane region" description="Helical" evidence="1">
    <location>
        <begin position="90"/>
        <end position="113"/>
    </location>
</feature>
<feature type="transmembrane region" description="Helical" evidence="1">
    <location>
        <begin position="119"/>
        <end position="138"/>
    </location>
</feature>
<sequence length="263" mass="27339">MTKETTGRRYAIERSLAPHVDAQWAEAVLVELRLQGVAGTAIAEVLSEVESHVVESGEDALTAFGDPVQFAQSLELPADPRQDLTVQPSAVVLSAAQVLGALLVVGGAAALGAGEPAPITWGLLMSALAATLLTLVVLRVGTRLLRVVVSAPVRSRQFAAVVAAGTAAFALVVLPAALLREVVLELPGPLALGLGALTLAATTGFSLWHDRLEPDDLIVSPFDDALDDPRDSRHRAPWVAQLALLLPVALAAVAVYVLVRTGA</sequence>
<keyword evidence="1" id="KW-0472">Membrane</keyword>
<dbReference type="EMBL" id="BJUA01000005">
    <property type="protein sequence ID" value="GEK17656.1"/>
    <property type="molecule type" value="Genomic_DNA"/>
</dbReference>
<feature type="transmembrane region" description="Helical" evidence="1">
    <location>
        <begin position="238"/>
        <end position="259"/>
    </location>
</feature>
<evidence type="ECO:0000313" key="3">
    <source>
        <dbReference type="Proteomes" id="UP000321386"/>
    </source>
</evidence>
<gene>
    <name evidence="2" type="ORF">CPE01_13890</name>
</gene>
<evidence type="ECO:0000256" key="1">
    <source>
        <dbReference type="SAM" id="Phobius"/>
    </source>
</evidence>
<dbReference type="OrthoDB" id="5192631at2"/>
<keyword evidence="1" id="KW-0812">Transmembrane</keyword>
<dbReference type="Proteomes" id="UP000321386">
    <property type="component" value="Unassembled WGS sequence"/>
</dbReference>
<comment type="caution">
    <text evidence="2">The sequence shown here is derived from an EMBL/GenBank/DDBJ whole genome shotgun (WGS) entry which is preliminary data.</text>
</comment>
<organism evidence="2 3">
    <name type="scientific">Cellulomonas persica</name>
    <dbReference type="NCBI Taxonomy" id="76861"/>
    <lineage>
        <taxon>Bacteria</taxon>
        <taxon>Bacillati</taxon>
        <taxon>Actinomycetota</taxon>
        <taxon>Actinomycetes</taxon>
        <taxon>Micrococcales</taxon>
        <taxon>Cellulomonadaceae</taxon>
        <taxon>Cellulomonas</taxon>
    </lineage>
</organism>
<accession>A0A510UT44</accession>
<keyword evidence="3" id="KW-1185">Reference proteome</keyword>
<evidence type="ECO:0000313" key="2">
    <source>
        <dbReference type="EMBL" id="GEK17656.1"/>
    </source>
</evidence>
<dbReference type="RefSeq" id="WP_146805919.1">
    <property type="nucleotide sequence ID" value="NZ_BJUA01000005.1"/>
</dbReference>